<proteinExistence type="predicted"/>
<dbReference type="PANTHER" id="PTHR47233:SF3">
    <property type="entry name" value="CHEMOTAXIS PROTEIN CHEV"/>
    <property type="match status" value="1"/>
</dbReference>
<keyword evidence="3" id="KW-0597">Phosphoprotein</keyword>
<dbReference type="RefSeq" id="WP_132282957.1">
    <property type="nucleotide sequence ID" value="NZ_SMGQ01000015.1"/>
</dbReference>
<evidence type="ECO:0000256" key="1">
    <source>
        <dbReference type="ARBA" id="ARBA00018672"/>
    </source>
</evidence>
<reference evidence="6 7" key="1">
    <citation type="submission" date="2019-03" db="EMBL/GenBank/DDBJ databases">
        <title>Genomic Encyclopedia of Type Strains, Phase IV (KMG-IV): sequencing the most valuable type-strain genomes for metagenomic binning, comparative biology and taxonomic classification.</title>
        <authorList>
            <person name="Goeker M."/>
        </authorList>
    </citation>
    <scope>NUCLEOTIDE SEQUENCE [LARGE SCALE GENOMIC DNA]</scope>
    <source>
        <strain evidence="6 7">DSM 24176</strain>
    </source>
</reference>
<organism evidence="6 7">
    <name type="scientific">Natranaerovirga hydrolytica</name>
    <dbReference type="NCBI Taxonomy" id="680378"/>
    <lineage>
        <taxon>Bacteria</taxon>
        <taxon>Bacillati</taxon>
        <taxon>Bacillota</taxon>
        <taxon>Clostridia</taxon>
        <taxon>Lachnospirales</taxon>
        <taxon>Natranaerovirgaceae</taxon>
        <taxon>Natranaerovirga</taxon>
    </lineage>
</organism>
<feature type="domain" description="Response regulatory" evidence="4">
    <location>
        <begin position="172"/>
        <end position="290"/>
    </location>
</feature>
<dbReference type="AlphaFoldDB" id="A0A4R1MDG8"/>
<dbReference type="GO" id="GO:0006935">
    <property type="term" value="P:chemotaxis"/>
    <property type="evidence" value="ECO:0007669"/>
    <property type="project" value="InterPro"/>
</dbReference>
<gene>
    <name evidence="6" type="ORF">EDC19_2275</name>
</gene>
<dbReference type="Gene3D" id="2.30.30.40">
    <property type="entry name" value="SH3 Domains"/>
    <property type="match status" value="1"/>
</dbReference>
<comment type="caution">
    <text evidence="6">The sequence shown here is derived from an EMBL/GenBank/DDBJ whole genome shotgun (WGS) entry which is preliminary data.</text>
</comment>
<dbReference type="PROSITE" id="PS50851">
    <property type="entry name" value="CHEW"/>
    <property type="match status" value="1"/>
</dbReference>
<dbReference type="Proteomes" id="UP000294545">
    <property type="component" value="Unassembled WGS sequence"/>
</dbReference>
<dbReference type="SUPFAM" id="SSF52172">
    <property type="entry name" value="CheY-like"/>
    <property type="match status" value="1"/>
</dbReference>
<dbReference type="PIRSF" id="PIRSF002867">
    <property type="entry name" value="CheV"/>
    <property type="match status" value="1"/>
</dbReference>
<dbReference type="PROSITE" id="PS50110">
    <property type="entry name" value="RESPONSE_REGULATORY"/>
    <property type="match status" value="1"/>
</dbReference>
<evidence type="ECO:0000313" key="6">
    <source>
        <dbReference type="EMBL" id="TCK90506.1"/>
    </source>
</evidence>
<dbReference type="GO" id="GO:0000160">
    <property type="term" value="P:phosphorelay signal transduction system"/>
    <property type="evidence" value="ECO:0007669"/>
    <property type="project" value="InterPro"/>
</dbReference>
<feature type="domain" description="CheW-like" evidence="5">
    <location>
        <begin position="13"/>
        <end position="155"/>
    </location>
</feature>
<dbReference type="InterPro" id="IPR024181">
    <property type="entry name" value="Chemotax_regulator_CheV"/>
</dbReference>
<dbReference type="SMART" id="SM00448">
    <property type="entry name" value="REC"/>
    <property type="match status" value="1"/>
</dbReference>
<dbReference type="Pfam" id="PF00072">
    <property type="entry name" value="Response_reg"/>
    <property type="match status" value="1"/>
</dbReference>
<evidence type="ECO:0000259" key="5">
    <source>
        <dbReference type="PROSITE" id="PS50851"/>
    </source>
</evidence>
<dbReference type="Gene3D" id="2.40.50.180">
    <property type="entry name" value="CheA-289, Domain 4"/>
    <property type="match status" value="1"/>
</dbReference>
<dbReference type="SUPFAM" id="SSF50341">
    <property type="entry name" value="CheW-like"/>
    <property type="match status" value="1"/>
</dbReference>
<dbReference type="OrthoDB" id="9806105at2"/>
<dbReference type="Gene3D" id="3.40.50.2300">
    <property type="match status" value="1"/>
</dbReference>
<accession>A0A4R1MDG8</accession>
<dbReference type="EMBL" id="SMGQ01000015">
    <property type="protein sequence ID" value="TCK90506.1"/>
    <property type="molecule type" value="Genomic_DNA"/>
</dbReference>
<dbReference type="InterPro" id="IPR001789">
    <property type="entry name" value="Sig_transdc_resp-reg_receiver"/>
</dbReference>
<evidence type="ECO:0000256" key="2">
    <source>
        <dbReference type="ARBA" id="ARBA00024867"/>
    </source>
</evidence>
<evidence type="ECO:0000259" key="4">
    <source>
        <dbReference type="PROSITE" id="PS50110"/>
    </source>
</evidence>
<dbReference type="Pfam" id="PF01584">
    <property type="entry name" value="CheW"/>
    <property type="match status" value="1"/>
</dbReference>
<feature type="modified residue" description="4-aspartylphosphate" evidence="3">
    <location>
        <position position="224"/>
    </location>
</feature>
<protein>
    <recommendedName>
        <fullName evidence="1">Stage 0 sporulation protein A homolog</fullName>
    </recommendedName>
</protein>
<dbReference type="PANTHER" id="PTHR47233">
    <property type="entry name" value="CHEMOTAXIS PROTEIN CHEV"/>
    <property type="match status" value="1"/>
</dbReference>
<dbReference type="SMART" id="SM00260">
    <property type="entry name" value="CheW"/>
    <property type="match status" value="1"/>
</dbReference>
<dbReference type="InterPro" id="IPR011006">
    <property type="entry name" value="CheY-like_superfamily"/>
</dbReference>
<keyword evidence="7" id="KW-1185">Reference proteome</keyword>
<comment type="function">
    <text evidence="2">May play the central regulatory role in sporulation. It may be an element of the effector pathway responsible for the activation of sporulation genes in response to nutritional stress. Spo0A may act in concert with spo0H (a sigma factor) to control the expression of some genes that are critical to the sporulation process.</text>
</comment>
<name>A0A4R1MDG8_9FIRM</name>
<dbReference type="InterPro" id="IPR036061">
    <property type="entry name" value="CheW-like_dom_sf"/>
</dbReference>
<sequence>MKQDILLESGINELEIVMFKVGESVLGINVVKVESIIKAQEITQIPNAHRNIKGVINYRGRVLPVIDLVKALKKNCEKEDKDKFMLIVHINNSDFAVEVSSVIGIKRLSWEDIETPSSIIISENDTPTTGIVRTDKENELILILDFEKIIADIDPDLALRETNQISGLQGKKLVVAEDSTFLLKIVNQSLIKAGATVEKFNNGKAALEYLKNTSKDEIYCVITDIEMPIMDGLTLTKNIKSNKDLEDIPVVLFSSIVSGDLQHKGESVGADAQITKPEIDKLIDLVISIR</sequence>
<evidence type="ECO:0000256" key="3">
    <source>
        <dbReference type="PROSITE-ProRule" id="PRU00169"/>
    </source>
</evidence>
<dbReference type="InterPro" id="IPR002545">
    <property type="entry name" value="CheW-lke_dom"/>
</dbReference>
<evidence type="ECO:0000313" key="7">
    <source>
        <dbReference type="Proteomes" id="UP000294545"/>
    </source>
</evidence>